<organism evidence="6 11">
    <name type="scientific">Enterobacter hormaechei</name>
    <dbReference type="NCBI Taxonomy" id="158836"/>
    <lineage>
        <taxon>Bacteria</taxon>
        <taxon>Pseudomonadati</taxon>
        <taxon>Pseudomonadota</taxon>
        <taxon>Gammaproteobacteria</taxon>
        <taxon>Enterobacterales</taxon>
        <taxon>Enterobacteriaceae</taxon>
        <taxon>Enterobacter</taxon>
        <taxon>Enterobacter cloacae complex</taxon>
    </lineage>
</organism>
<dbReference type="EMBL" id="VTDZ01000205">
    <property type="protein sequence ID" value="TYS03314.1"/>
    <property type="molecule type" value="Genomic_DNA"/>
</dbReference>
<name>A0A0A5QRJ1_9ENTR</name>
<dbReference type="Proteomes" id="UP000229974">
    <property type="component" value="Unassembled WGS sequence"/>
</dbReference>
<dbReference type="Gene3D" id="3.40.1260.10">
    <property type="entry name" value="DsrEFH-like"/>
    <property type="match status" value="1"/>
</dbReference>
<comment type="function">
    <text evidence="3">Part of a sulfur-relay system required for 2-thiolation of 5-methylaminomethyl-2-thiouridine (mnm(5)s(2)U) at tRNA wobble positions.</text>
</comment>
<accession>A0A0A5QRJ1</accession>
<comment type="subunit">
    <text evidence="3">Heterohexamer, formed by a dimer of trimers. The hexameric TusBCD complex contains 2 copies each of TusB, TusC and TusD. The TusBCD complex interacts with TusE.</text>
</comment>
<dbReference type="SUPFAM" id="SSF75169">
    <property type="entry name" value="DsrEFH-like"/>
    <property type="match status" value="1"/>
</dbReference>
<evidence type="ECO:0000313" key="5">
    <source>
        <dbReference type="EMBL" id="KAB2528943.1"/>
    </source>
</evidence>
<dbReference type="InterPro" id="IPR027396">
    <property type="entry name" value="DsrEFH-like"/>
</dbReference>
<dbReference type="Proteomes" id="UP000322612">
    <property type="component" value="Unassembled WGS sequence"/>
</dbReference>
<dbReference type="GO" id="GO:1990228">
    <property type="term" value="C:sulfurtransferase complex"/>
    <property type="evidence" value="ECO:0007669"/>
    <property type="project" value="TreeGrafter"/>
</dbReference>
<reference evidence="8 12" key="3">
    <citation type="submission" date="2019-08" db="EMBL/GenBank/DDBJ databases">
        <title>Whole genome sequence analysis of bacterial isolates in patients.</title>
        <authorList>
            <person name="Jeong K.C."/>
        </authorList>
    </citation>
    <scope>NUCLEOTIDE SEQUENCE [LARGE SCALE GENOMIC DNA]</scope>
    <source>
        <strain evidence="8 12">KCJ3K342</strain>
    </source>
</reference>
<dbReference type="PANTHER" id="PTHR37526">
    <property type="entry name" value="PROTEIN TUSB"/>
    <property type="match status" value="1"/>
</dbReference>
<proteinExistence type="inferred from homology"/>
<dbReference type="Proteomes" id="UP000077295">
    <property type="component" value="Unassembled WGS sequence"/>
</dbReference>
<evidence type="ECO:0000313" key="9">
    <source>
        <dbReference type="Proteomes" id="UP000076205"/>
    </source>
</evidence>
<accession>A0A331W757</accession>
<evidence type="ECO:0000313" key="10">
    <source>
        <dbReference type="Proteomes" id="UP000077295"/>
    </source>
</evidence>
<evidence type="ECO:0000313" key="12">
    <source>
        <dbReference type="Proteomes" id="UP000322612"/>
    </source>
</evidence>
<accession>A0A267W8F9</accession>
<protein>
    <recommendedName>
        <fullName evidence="3">Protein TusB</fullName>
    </recommendedName>
    <alternativeName>
        <fullName evidence="3">tRNA 2-thiouridine synthesizing protein B</fullName>
    </alternativeName>
</protein>
<dbReference type="OrthoDB" id="9795117at2"/>
<evidence type="ECO:0000256" key="3">
    <source>
        <dbReference type="HAMAP-Rule" id="MF_01564"/>
    </source>
</evidence>
<gene>
    <name evidence="3 4" type="primary">tusB</name>
    <name evidence="6" type="ORF">B9Q30_23520</name>
    <name evidence="5" type="ORF">F9C29_03210</name>
    <name evidence="8" type="ORF">FZC81_25540</name>
    <name evidence="7" type="ORF">SAMEA2273187_02904</name>
    <name evidence="4" type="ORF">SAMEA2273352_03101</name>
</gene>
<reference evidence="5 13" key="4">
    <citation type="submission" date="2019-09" db="EMBL/GenBank/DDBJ databases">
        <title>Reversal of blaTEM antimicrobial resistance by CRISPR-Cas9 in clinical E. coli and other Enterobacteriaceae strains.</title>
        <authorList>
            <person name="Tagliaferri T."/>
            <person name="Guimaraes N."/>
            <person name="Pereira M."/>
            <person name="Felicori L."/>
            <person name="Horz H.-P."/>
            <person name="Santos S."/>
            <person name="Mendes T."/>
        </authorList>
    </citation>
    <scope>NUCLEOTIDE SEQUENCE [LARGE SCALE GENOMIC DNA]</scope>
    <source>
        <strain evidence="5 13">E2_blaTEM_MG</strain>
    </source>
</reference>
<dbReference type="EMBL" id="FKEV01000010">
    <property type="protein sequence ID" value="SAE56635.1"/>
    <property type="molecule type" value="Genomic_DNA"/>
</dbReference>
<dbReference type="KEGG" id="ehm:AB284_04120"/>
<evidence type="ECO:0000313" key="8">
    <source>
        <dbReference type="EMBL" id="TYS03314.1"/>
    </source>
</evidence>
<reference evidence="9 10" key="1">
    <citation type="submission" date="2016-03" db="EMBL/GenBank/DDBJ databases">
        <authorList>
            <consortium name="Pathogen Informatics"/>
        </authorList>
    </citation>
    <scope>NUCLEOTIDE SEQUENCE [LARGE SCALE GENOMIC DNA]</scope>
    <source>
        <strain evidence="4">E1424</strain>
        <strain evidence="9">e1424</strain>
        <strain evidence="10">e552</strain>
        <strain evidence="7">E552</strain>
    </source>
</reference>
<keyword evidence="6" id="KW-0808">Transferase</keyword>
<keyword evidence="2 3" id="KW-0819">tRNA processing</keyword>
<dbReference type="RefSeq" id="WP_015571409.1">
    <property type="nucleotide sequence ID" value="NZ_AMGJ01000036.1"/>
</dbReference>
<dbReference type="GO" id="GO:0016740">
    <property type="term" value="F:transferase activity"/>
    <property type="evidence" value="ECO:0007669"/>
    <property type="project" value="UniProtKB-KW"/>
</dbReference>
<dbReference type="STRING" id="299766.BFV68_20560"/>
<dbReference type="NCBIfam" id="TIGR03011">
    <property type="entry name" value="sulf_tusB_dsrH"/>
    <property type="match status" value="1"/>
</dbReference>
<reference evidence="6 11" key="2">
    <citation type="journal article" date="2017" name="J. Antimicrob. Chemother.">
        <title>Characterization of the population structure, drug resistance mechanisms and plasmids of the community-associated Enterobacter cloacae complex in China.</title>
        <authorList>
            <person name="Zhou K."/>
            <person name="Yu W."/>
            <person name="Cao X."/>
            <person name="Shen P."/>
            <person name="Lu H."/>
            <person name="Luo Q."/>
            <person name="Rossen J.W.A."/>
            <person name="Xiao Y."/>
        </authorList>
    </citation>
    <scope>NUCLEOTIDE SEQUENCE [LARGE SCALE GENOMIC DNA]</scope>
    <source>
        <strain evidence="6 11">ECC904</strain>
    </source>
</reference>
<evidence type="ECO:0000256" key="2">
    <source>
        <dbReference type="ARBA" id="ARBA00022694"/>
    </source>
</evidence>
<dbReference type="InterPro" id="IPR007215">
    <property type="entry name" value="Sulphur_relay_TusB/DsrH"/>
</dbReference>
<dbReference type="NCBIfam" id="NF010035">
    <property type="entry name" value="PRK13510.1"/>
    <property type="match status" value="1"/>
</dbReference>
<dbReference type="Proteomes" id="UP000476281">
    <property type="component" value="Unassembled WGS sequence"/>
</dbReference>
<dbReference type="GO" id="GO:0002143">
    <property type="term" value="P:tRNA wobble position uridine thiolation"/>
    <property type="evidence" value="ECO:0007669"/>
    <property type="project" value="InterPro"/>
</dbReference>
<comment type="similarity">
    <text evidence="3">Belongs to the DsrH/TusB family.</text>
</comment>
<dbReference type="PANTHER" id="PTHR37526:SF1">
    <property type="entry name" value="PROTEIN TUSB"/>
    <property type="match status" value="1"/>
</dbReference>
<evidence type="ECO:0000256" key="1">
    <source>
        <dbReference type="ARBA" id="ARBA00022490"/>
    </source>
</evidence>
<keyword evidence="1 3" id="KW-0963">Cytoplasm</keyword>
<evidence type="ECO:0000313" key="7">
    <source>
        <dbReference type="EMBL" id="SAE56635.1"/>
    </source>
</evidence>
<dbReference type="HAMAP" id="MF_01564">
    <property type="entry name" value="Thiourid_synth_B"/>
    <property type="match status" value="1"/>
</dbReference>
<evidence type="ECO:0000313" key="11">
    <source>
        <dbReference type="Proteomes" id="UP000229974"/>
    </source>
</evidence>
<comment type="caution">
    <text evidence="6">The sequence shown here is derived from an EMBL/GenBank/DDBJ whole genome shotgun (WGS) entry which is preliminary data.</text>
</comment>
<evidence type="ECO:0000313" key="6">
    <source>
        <dbReference type="EMBL" id="PJD79286.1"/>
    </source>
</evidence>
<dbReference type="Proteomes" id="UP000076205">
    <property type="component" value="Unassembled WGS sequence"/>
</dbReference>
<dbReference type="AlphaFoldDB" id="A0A0A5QRJ1"/>
<dbReference type="InterPro" id="IPR023526">
    <property type="entry name" value="Sulphur_relay_TusB"/>
</dbReference>
<dbReference type="EMBL" id="WBSZ01000040">
    <property type="protein sequence ID" value="KAB2528943.1"/>
    <property type="molecule type" value="Genomic_DNA"/>
</dbReference>
<dbReference type="EMBL" id="NEEW01000015">
    <property type="protein sequence ID" value="PJD79286.1"/>
    <property type="molecule type" value="Genomic_DNA"/>
</dbReference>
<dbReference type="EMBL" id="FJYW01000006">
    <property type="protein sequence ID" value="CZX69620.1"/>
    <property type="molecule type" value="Genomic_DNA"/>
</dbReference>
<evidence type="ECO:0000313" key="13">
    <source>
        <dbReference type="Proteomes" id="UP000476281"/>
    </source>
</evidence>
<sequence length="95" mass="10386">MLHTLSRSPWQCDIDTLLSMLREGDDLLLIQDGVLAALEGSRFVEILANAPITVSALKEDLDARGLSGQISAKIDVVGYTDFVNLTVTHASQMNW</sequence>
<comment type="subcellular location">
    <subcellularLocation>
        <location evidence="3">Cytoplasm</location>
    </subcellularLocation>
</comment>
<dbReference type="Pfam" id="PF04077">
    <property type="entry name" value="DsrH"/>
    <property type="match status" value="1"/>
</dbReference>
<evidence type="ECO:0000313" key="4">
    <source>
        <dbReference type="EMBL" id="CZX69620.1"/>
    </source>
</evidence>